<dbReference type="AlphaFoldDB" id="A0A560IZI6"/>
<dbReference type="PANTHER" id="PTHR11877">
    <property type="entry name" value="HYDROXYMETHYLGLUTARYL-COA SYNTHASE"/>
    <property type="match status" value="1"/>
</dbReference>
<dbReference type="InterPro" id="IPR012328">
    <property type="entry name" value="Chalcone/stilbene_synt_C"/>
</dbReference>
<evidence type="ECO:0000256" key="1">
    <source>
        <dbReference type="ARBA" id="ARBA00005531"/>
    </source>
</evidence>
<feature type="active site" description="Acyl-thioester intermediate" evidence="4">
    <location>
        <position position="162"/>
    </location>
</feature>
<dbReference type="Gene3D" id="3.40.47.10">
    <property type="match status" value="2"/>
</dbReference>
<evidence type="ECO:0000256" key="3">
    <source>
        <dbReference type="ARBA" id="ARBA00023315"/>
    </source>
</evidence>
<evidence type="ECO:0000256" key="4">
    <source>
        <dbReference type="PIRSR" id="PIRSR000451-1"/>
    </source>
</evidence>
<name>A0A560IZI6_9PROT</name>
<organism evidence="8 9">
    <name type="scientific">Nitrospirillum amazonense</name>
    <dbReference type="NCBI Taxonomy" id="28077"/>
    <lineage>
        <taxon>Bacteria</taxon>
        <taxon>Pseudomonadati</taxon>
        <taxon>Pseudomonadota</taxon>
        <taxon>Alphaproteobacteria</taxon>
        <taxon>Rhodospirillales</taxon>
        <taxon>Azospirillaceae</taxon>
        <taxon>Nitrospirillum</taxon>
    </lineage>
</organism>
<evidence type="ECO:0000256" key="5">
    <source>
        <dbReference type="SAM" id="MobiDB-lite"/>
    </source>
</evidence>
<dbReference type="InterPro" id="IPR016039">
    <property type="entry name" value="Thiolase-like"/>
</dbReference>
<protein>
    <submittedName>
        <fullName evidence="8">Alkylresorcinol/alkylpyrone synthase</fullName>
    </submittedName>
</protein>
<reference evidence="8 9" key="1">
    <citation type="submission" date="2019-06" db="EMBL/GenBank/DDBJ databases">
        <title>Genomic Encyclopedia of Type Strains, Phase IV (KMG-V): Genome sequencing to study the core and pangenomes of soil and plant-associated prokaryotes.</title>
        <authorList>
            <person name="Whitman W."/>
        </authorList>
    </citation>
    <scope>NUCLEOTIDE SEQUENCE [LARGE SCALE GENOMIC DNA]</scope>
    <source>
        <strain evidence="8 9">BR 11140</strain>
    </source>
</reference>
<dbReference type="Proteomes" id="UP000318050">
    <property type="component" value="Unassembled WGS sequence"/>
</dbReference>
<dbReference type="Pfam" id="PF02797">
    <property type="entry name" value="Chal_sti_synt_C"/>
    <property type="match status" value="1"/>
</dbReference>
<feature type="region of interest" description="Disordered" evidence="5">
    <location>
        <begin position="1"/>
        <end position="20"/>
    </location>
</feature>
<keyword evidence="2" id="KW-0808">Transferase</keyword>
<dbReference type="SUPFAM" id="SSF53901">
    <property type="entry name" value="Thiolase-like"/>
    <property type="match status" value="2"/>
</dbReference>
<feature type="domain" description="Chalcone/stilbene synthase C-terminal" evidence="7">
    <location>
        <begin position="245"/>
        <end position="350"/>
    </location>
</feature>
<proteinExistence type="inferred from homology"/>
<dbReference type="GO" id="GO:0030639">
    <property type="term" value="P:polyketide biosynthetic process"/>
    <property type="evidence" value="ECO:0007669"/>
    <property type="project" value="TreeGrafter"/>
</dbReference>
<dbReference type="PANTHER" id="PTHR11877:SF99">
    <property type="entry name" value="1,3,6,8-TETRAHYDROXYNAPHTHALENE SYNTHASE"/>
    <property type="match status" value="1"/>
</dbReference>
<evidence type="ECO:0000313" key="9">
    <source>
        <dbReference type="Proteomes" id="UP000318050"/>
    </source>
</evidence>
<evidence type="ECO:0000259" key="6">
    <source>
        <dbReference type="Pfam" id="PF00195"/>
    </source>
</evidence>
<evidence type="ECO:0000313" key="8">
    <source>
        <dbReference type="EMBL" id="TWB63589.1"/>
    </source>
</evidence>
<evidence type="ECO:0000259" key="7">
    <source>
        <dbReference type="Pfam" id="PF02797"/>
    </source>
</evidence>
<sequence>MTMASGTSRPSTPVATPLATPPAPAQLLSIATALPPYRLTQEQALAGARQVFAHRLRDFDRLAPVFTHAGIEGRASCVPLDWYLEPHGWAERNALYLEHAVDVLARAATQALDQAGLKPTDVDAIVAVSSTGIATPSLDALIMQRLGMRADVERMPLFGLGCAGGVLGLARAATWATARPGANVLLLVVELCALSFRRGDLSKANVIATALFGDGGAAAILRADPKGRDANHEGGPAFLASAEHRWPDSLGIMGWQVEDDGMGVIFAQSIPTLVREKLPEVVAGFLDRQRMTLSDLAGTICHPGGTKVLDALEEVLAPATDGLADARDVLRQHGNMSAATVLFVLERRVRQGARGLHLLSALGPGFIAALGLMRF</sequence>
<dbReference type="InterPro" id="IPR011141">
    <property type="entry name" value="Polyketide_synthase_type-III"/>
</dbReference>
<dbReference type="CDD" id="cd00831">
    <property type="entry name" value="CHS_like"/>
    <property type="match status" value="1"/>
</dbReference>
<gene>
    <name evidence="8" type="ORF">FBZ92_10380</name>
</gene>
<dbReference type="Pfam" id="PF00195">
    <property type="entry name" value="Chal_sti_synt_N"/>
    <property type="match status" value="1"/>
</dbReference>
<keyword evidence="3" id="KW-0012">Acyltransferase</keyword>
<dbReference type="GO" id="GO:0016747">
    <property type="term" value="F:acyltransferase activity, transferring groups other than amino-acyl groups"/>
    <property type="evidence" value="ECO:0007669"/>
    <property type="project" value="InterPro"/>
</dbReference>
<accession>A0A560IZI6</accession>
<evidence type="ECO:0000256" key="2">
    <source>
        <dbReference type="ARBA" id="ARBA00022679"/>
    </source>
</evidence>
<feature type="domain" description="Chalcone/stilbene synthase N-terminal" evidence="6">
    <location>
        <begin position="91"/>
        <end position="225"/>
    </location>
</feature>
<dbReference type="PIRSF" id="PIRSF000451">
    <property type="entry name" value="PKS_III"/>
    <property type="match status" value="1"/>
</dbReference>
<comment type="caution">
    <text evidence="8">The sequence shown here is derived from an EMBL/GenBank/DDBJ whole genome shotgun (WGS) entry which is preliminary data.</text>
</comment>
<comment type="similarity">
    <text evidence="1">Belongs to the thiolase-like superfamily. Chalcone/stilbene synthases family.</text>
</comment>
<dbReference type="InterPro" id="IPR001099">
    <property type="entry name" value="Chalcone/stilbene_synt_N"/>
</dbReference>
<dbReference type="EMBL" id="VITT01000003">
    <property type="protein sequence ID" value="TWB63589.1"/>
    <property type="molecule type" value="Genomic_DNA"/>
</dbReference>